<evidence type="ECO:0000256" key="1">
    <source>
        <dbReference type="ARBA" id="ARBA00000085"/>
    </source>
</evidence>
<dbReference type="Gene3D" id="3.30.565.10">
    <property type="entry name" value="Histidine kinase-like ATPase, C-terminal domain"/>
    <property type="match status" value="1"/>
</dbReference>
<dbReference type="SUPFAM" id="SSF55874">
    <property type="entry name" value="ATPase domain of HSP90 chaperone/DNA topoisomerase II/histidine kinase"/>
    <property type="match status" value="1"/>
</dbReference>
<evidence type="ECO:0000256" key="4">
    <source>
        <dbReference type="ARBA" id="ARBA00022679"/>
    </source>
</evidence>
<dbReference type="InterPro" id="IPR011102">
    <property type="entry name" value="Sig_transdc_His_kinase_HWE"/>
</dbReference>
<keyword evidence="5" id="KW-0547">Nucleotide-binding</keyword>
<proteinExistence type="predicted"/>
<evidence type="ECO:0000256" key="7">
    <source>
        <dbReference type="ARBA" id="ARBA00022840"/>
    </source>
</evidence>
<gene>
    <name evidence="9" type="ORF">FBZ96_10587</name>
</gene>
<reference evidence="9 10" key="1">
    <citation type="submission" date="2019-06" db="EMBL/GenBank/DDBJ databases">
        <title>Genomic Encyclopedia of Type Strains, Phase IV (KMG-V): Genome sequencing to study the core and pangenomes of soil and plant-associated prokaryotes.</title>
        <authorList>
            <person name="Whitman W."/>
        </authorList>
    </citation>
    <scope>NUCLEOTIDE SEQUENCE [LARGE SCALE GENOMIC DNA]</scope>
    <source>
        <strain evidence="9 10">BR 510</strain>
    </source>
</reference>
<evidence type="ECO:0000313" key="10">
    <source>
        <dbReference type="Proteomes" id="UP000319949"/>
    </source>
</evidence>
<dbReference type="PANTHER" id="PTHR41523">
    <property type="entry name" value="TWO-COMPONENT SYSTEM SENSOR PROTEIN"/>
    <property type="match status" value="1"/>
</dbReference>
<organism evidence="9 10">
    <name type="scientific">Bradyrhizobium stylosanthis</name>
    <dbReference type="NCBI Taxonomy" id="1803665"/>
    <lineage>
        <taxon>Bacteria</taxon>
        <taxon>Pseudomonadati</taxon>
        <taxon>Pseudomonadota</taxon>
        <taxon>Alphaproteobacteria</taxon>
        <taxon>Hyphomicrobiales</taxon>
        <taxon>Nitrobacteraceae</taxon>
        <taxon>Bradyrhizobium</taxon>
    </lineage>
</organism>
<evidence type="ECO:0000256" key="3">
    <source>
        <dbReference type="ARBA" id="ARBA00022553"/>
    </source>
</evidence>
<dbReference type="SMART" id="SM00911">
    <property type="entry name" value="HWE_HK"/>
    <property type="match status" value="1"/>
</dbReference>
<keyword evidence="6 9" id="KW-0418">Kinase</keyword>
<dbReference type="AlphaFoldDB" id="A0A560DMR9"/>
<keyword evidence="7" id="KW-0067">ATP-binding</keyword>
<sequence>MSDHAPTGLAGIDQLPWGTHLCQFFGGGDQLRETLVPYFKAGLENGERCLLVAMDPFGADDARSALRAAVGDFDRRELLKQIEIHDVRTWYAAGSRIDGVQIVEGLLRSEAQARADGYSGFRTNGNIGWVEPGQWADFQDYEARVTRGLKGRRMISMCSYCLDRCGPQEVLDVVCRHDFTIACEGNGWSAQATGRDETARLNESERHLSVLVRELEHRIKNNLATVQALAGFTVRRAGTLEEFEKSFTGRIAALSRTHSLLTDGAQGQVPLRQLVENELSIYADRDDGRLLVAGPDVDLPAQVAVSFGMAIHELTTNAVKHGALSARGGRLEVDWYRTGGDLQFEWSERDLRFIVEPARTGFGTQLLKRLLPHQLDARVELNFEPDGLKARIRLPL</sequence>
<evidence type="ECO:0000313" key="9">
    <source>
        <dbReference type="EMBL" id="TWA98411.1"/>
    </source>
</evidence>
<dbReference type="STRING" id="1803665.GCA_001641335_04886"/>
<dbReference type="Pfam" id="PF07536">
    <property type="entry name" value="HWE_HK"/>
    <property type="match status" value="1"/>
</dbReference>
<keyword evidence="10" id="KW-1185">Reference proteome</keyword>
<keyword evidence="4" id="KW-0808">Transferase</keyword>
<dbReference type="OrthoDB" id="341208at2"/>
<dbReference type="GO" id="GO:0004673">
    <property type="term" value="F:protein histidine kinase activity"/>
    <property type="evidence" value="ECO:0007669"/>
    <property type="project" value="UniProtKB-EC"/>
</dbReference>
<accession>A0A560DMR9</accession>
<feature type="domain" description="Signal transduction histidine kinase HWE region" evidence="8">
    <location>
        <begin position="214"/>
        <end position="296"/>
    </location>
</feature>
<dbReference type="RefSeq" id="WP_145664396.1">
    <property type="nucleotide sequence ID" value="NZ_VITK01000005.1"/>
</dbReference>
<evidence type="ECO:0000256" key="2">
    <source>
        <dbReference type="ARBA" id="ARBA00012438"/>
    </source>
</evidence>
<comment type="caution">
    <text evidence="9">The sequence shown here is derived from an EMBL/GenBank/DDBJ whole genome shotgun (WGS) entry which is preliminary data.</text>
</comment>
<name>A0A560DMR9_9BRAD</name>
<evidence type="ECO:0000259" key="8">
    <source>
        <dbReference type="SMART" id="SM00911"/>
    </source>
</evidence>
<evidence type="ECO:0000256" key="6">
    <source>
        <dbReference type="ARBA" id="ARBA00022777"/>
    </source>
</evidence>
<dbReference type="EC" id="2.7.13.3" evidence="2"/>
<dbReference type="Proteomes" id="UP000319949">
    <property type="component" value="Unassembled WGS sequence"/>
</dbReference>
<dbReference type="EMBL" id="VITK01000005">
    <property type="protein sequence ID" value="TWA98411.1"/>
    <property type="molecule type" value="Genomic_DNA"/>
</dbReference>
<dbReference type="Pfam" id="PF14417">
    <property type="entry name" value="MEDS"/>
    <property type="match status" value="1"/>
</dbReference>
<dbReference type="InterPro" id="IPR025847">
    <property type="entry name" value="MEDS_domain"/>
</dbReference>
<dbReference type="PANTHER" id="PTHR41523:SF7">
    <property type="entry name" value="HISTIDINE KINASE"/>
    <property type="match status" value="1"/>
</dbReference>
<dbReference type="GO" id="GO:0005524">
    <property type="term" value="F:ATP binding"/>
    <property type="evidence" value="ECO:0007669"/>
    <property type="project" value="UniProtKB-KW"/>
</dbReference>
<evidence type="ECO:0000256" key="5">
    <source>
        <dbReference type="ARBA" id="ARBA00022741"/>
    </source>
</evidence>
<protein>
    <recommendedName>
        <fullName evidence="2">histidine kinase</fullName>
        <ecNumber evidence="2">2.7.13.3</ecNumber>
    </recommendedName>
</protein>
<keyword evidence="3" id="KW-0597">Phosphoprotein</keyword>
<comment type="catalytic activity">
    <reaction evidence="1">
        <text>ATP + protein L-histidine = ADP + protein N-phospho-L-histidine.</text>
        <dbReference type="EC" id="2.7.13.3"/>
    </reaction>
</comment>
<dbReference type="InterPro" id="IPR036890">
    <property type="entry name" value="HATPase_C_sf"/>
</dbReference>